<dbReference type="EMBL" id="LFMY01000006">
    <property type="protein sequence ID" value="OKL60178.1"/>
    <property type="molecule type" value="Genomic_DNA"/>
</dbReference>
<dbReference type="GeneID" id="31004594"/>
<feature type="compositionally biased region" description="Basic and acidic residues" evidence="4">
    <location>
        <begin position="140"/>
        <end position="153"/>
    </location>
</feature>
<dbReference type="OrthoDB" id="4977at2759"/>
<evidence type="ECO:0000256" key="1">
    <source>
        <dbReference type="ARBA" id="ARBA00004496"/>
    </source>
</evidence>
<evidence type="ECO:0000313" key="6">
    <source>
        <dbReference type="Proteomes" id="UP000214365"/>
    </source>
</evidence>
<dbReference type="InterPro" id="IPR028133">
    <property type="entry name" value="Dynamitin"/>
</dbReference>
<keyword evidence="2" id="KW-0963">Cytoplasm</keyword>
<evidence type="ECO:0000256" key="4">
    <source>
        <dbReference type="SAM" id="MobiDB-lite"/>
    </source>
</evidence>
<dbReference type="GO" id="GO:0005869">
    <property type="term" value="C:dynactin complex"/>
    <property type="evidence" value="ECO:0007669"/>
    <property type="project" value="InterPro"/>
</dbReference>
<evidence type="ECO:0000256" key="3">
    <source>
        <dbReference type="SAM" id="Coils"/>
    </source>
</evidence>
<dbReference type="Proteomes" id="UP000214365">
    <property type="component" value="Unassembled WGS sequence"/>
</dbReference>
<dbReference type="PANTHER" id="PTHR15346">
    <property type="entry name" value="DYNACTIN SUBUNIT"/>
    <property type="match status" value="1"/>
</dbReference>
<proteinExistence type="predicted"/>
<feature type="compositionally biased region" description="Acidic residues" evidence="4">
    <location>
        <begin position="106"/>
        <end position="120"/>
    </location>
</feature>
<evidence type="ECO:0000256" key="2">
    <source>
        <dbReference type="ARBA" id="ARBA00022490"/>
    </source>
</evidence>
<dbReference type="Pfam" id="PF04912">
    <property type="entry name" value="Dynamitin"/>
    <property type="match status" value="2"/>
</dbReference>
<organism evidence="5 6">
    <name type="scientific">Talaromyces atroroseus</name>
    <dbReference type="NCBI Taxonomy" id="1441469"/>
    <lineage>
        <taxon>Eukaryota</taxon>
        <taxon>Fungi</taxon>
        <taxon>Dikarya</taxon>
        <taxon>Ascomycota</taxon>
        <taxon>Pezizomycotina</taxon>
        <taxon>Eurotiomycetes</taxon>
        <taxon>Eurotiomycetidae</taxon>
        <taxon>Eurotiales</taxon>
        <taxon>Trichocomaceae</taxon>
        <taxon>Talaromyces</taxon>
        <taxon>Talaromyces sect. Trachyspermi</taxon>
    </lineage>
</organism>
<feature type="region of interest" description="Disordered" evidence="4">
    <location>
        <begin position="183"/>
        <end position="235"/>
    </location>
</feature>
<dbReference type="STRING" id="1441469.A0A225ASB9"/>
<dbReference type="GO" id="GO:0005737">
    <property type="term" value="C:cytoplasm"/>
    <property type="evidence" value="ECO:0007669"/>
    <property type="project" value="UniProtKB-SubCell"/>
</dbReference>
<keyword evidence="6" id="KW-1185">Reference proteome</keyword>
<comment type="subcellular location">
    <subcellularLocation>
        <location evidence="1">Cytoplasm</location>
    </subcellularLocation>
</comment>
<feature type="compositionally biased region" description="Basic residues" evidence="4">
    <location>
        <begin position="89"/>
        <end position="101"/>
    </location>
</feature>
<feature type="region of interest" description="Disordered" evidence="4">
    <location>
        <begin position="140"/>
        <end position="165"/>
    </location>
</feature>
<feature type="region of interest" description="Disordered" evidence="4">
    <location>
        <begin position="1"/>
        <end position="56"/>
    </location>
</feature>
<dbReference type="AlphaFoldDB" id="A0A225ASB9"/>
<feature type="compositionally biased region" description="Basic and acidic residues" evidence="4">
    <location>
        <begin position="206"/>
        <end position="221"/>
    </location>
</feature>
<reference evidence="5 6" key="1">
    <citation type="submission" date="2015-06" db="EMBL/GenBank/DDBJ databases">
        <title>Talaromyces atroroseus IBT 11181 draft genome.</title>
        <authorList>
            <person name="Rasmussen K.B."/>
            <person name="Rasmussen S."/>
            <person name="Petersen B."/>
            <person name="Sicheritz-Ponten T."/>
            <person name="Mortensen U.H."/>
            <person name="Thrane U."/>
        </authorList>
    </citation>
    <scope>NUCLEOTIDE SEQUENCE [LARGE SCALE GENOMIC DNA]</scope>
    <source>
        <strain evidence="5 6">IBT 11181</strain>
    </source>
</reference>
<gene>
    <name evidence="5" type="ORF">UA08_04839</name>
</gene>
<dbReference type="RefSeq" id="XP_020120299.1">
    <property type="nucleotide sequence ID" value="XM_020267152.1"/>
</dbReference>
<feature type="region of interest" description="Disordered" evidence="4">
    <location>
        <begin position="89"/>
        <end position="121"/>
    </location>
</feature>
<comment type="caution">
    <text evidence="5">The sequence shown here is derived from an EMBL/GenBank/DDBJ whole genome shotgun (WGS) entry which is preliminary data.</text>
</comment>
<sequence>MSLNKKYANLPDLDLAPDVYETPDLTDGASTVPTATVRTNSDSDDETNPDIDRNNLNADEARLHFLRASGVSARDIDFSDTIATKRRAYKSRSANRRRRHGHDGTEEIGDISDSDTDGQESFERKLARLRRETEELNAELKRREQQRQDKGDGAEDEKEQEMREAEDGILELSKALDNIHYSSTRMNKPSSDAALSRKLAGAGPDTLEKDKKTSSTEKRDTLSAPTTASLAPSPSGLLEHAASFDTRLALIEASLGISTGSNPFFSTTDTQPQLRPVLPTLEHLASQLTALTSTLGGPPATSNAISATAPSITTTAQLESLSLRIKKLTADAENLASSRRRANEAAARAHADPTSGDAFASSSSATELNIADAAASASSNEQAAKIQALYATLPTIQSLHPLLPSVLERLRSLRAIHAGAAQASETLDALEKDQAEMSKEIEQWREGLKIVEEKVRESEVAMKKNIEYVGPWVDDLKKRMDDLEKHL</sequence>
<feature type="region of interest" description="Disordered" evidence="4">
    <location>
        <begin position="339"/>
        <end position="361"/>
    </location>
</feature>
<accession>A0A225ASB9</accession>
<evidence type="ECO:0000313" key="5">
    <source>
        <dbReference type="EMBL" id="OKL60178.1"/>
    </source>
</evidence>
<feature type="compositionally biased region" description="Polar residues" evidence="4">
    <location>
        <begin position="28"/>
        <end position="40"/>
    </location>
</feature>
<dbReference type="GO" id="GO:0007017">
    <property type="term" value="P:microtubule-based process"/>
    <property type="evidence" value="ECO:0007669"/>
    <property type="project" value="InterPro"/>
</dbReference>
<evidence type="ECO:0008006" key="7">
    <source>
        <dbReference type="Google" id="ProtNLM"/>
    </source>
</evidence>
<name>A0A225ASB9_TALAT</name>
<keyword evidence="3" id="KW-0175">Coiled coil</keyword>
<feature type="coiled-coil region" evidence="3">
    <location>
        <begin position="420"/>
        <end position="454"/>
    </location>
</feature>
<feature type="compositionally biased region" description="Polar residues" evidence="4">
    <location>
        <begin position="223"/>
        <end position="232"/>
    </location>
</feature>
<feature type="compositionally biased region" description="Basic and acidic residues" evidence="4">
    <location>
        <begin position="341"/>
        <end position="351"/>
    </location>
</feature>
<protein>
    <recommendedName>
        <fullName evidence="7">Dynactin subunit</fullName>
    </recommendedName>
</protein>